<accession>A0AAQ3U1S0</accession>
<evidence type="ECO:0000313" key="2">
    <source>
        <dbReference type="Proteomes" id="UP001341281"/>
    </source>
</evidence>
<gene>
    <name evidence="1" type="ORF">U9M48_030873</name>
</gene>
<dbReference type="Pfam" id="PF04578">
    <property type="entry name" value="DUF594"/>
    <property type="match status" value="1"/>
</dbReference>
<keyword evidence="2" id="KW-1185">Reference proteome</keyword>
<organism evidence="1 2">
    <name type="scientific">Paspalum notatum var. saurae</name>
    <dbReference type="NCBI Taxonomy" id="547442"/>
    <lineage>
        <taxon>Eukaryota</taxon>
        <taxon>Viridiplantae</taxon>
        <taxon>Streptophyta</taxon>
        <taxon>Embryophyta</taxon>
        <taxon>Tracheophyta</taxon>
        <taxon>Spermatophyta</taxon>
        <taxon>Magnoliopsida</taxon>
        <taxon>Liliopsida</taxon>
        <taxon>Poales</taxon>
        <taxon>Poaceae</taxon>
        <taxon>PACMAD clade</taxon>
        <taxon>Panicoideae</taxon>
        <taxon>Andropogonodae</taxon>
        <taxon>Paspaleae</taxon>
        <taxon>Paspalinae</taxon>
        <taxon>Paspalum</taxon>
    </lineage>
</organism>
<dbReference type="Proteomes" id="UP001341281">
    <property type="component" value="Chromosome 07"/>
</dbReference>
<sequence length="292" mass="32711">MQKCIGRVLRWRCKLMQMKQWDDKMNQCSVLVLYPRRSDRIIALLMRMLRLPDRKNNVKVPGVVKAAIVNTLRSNYELLLTDPAKFLRRSLEGRSHNNFVWACESKGISDIILTWHIATSILGVRRQHPAALSEDMIVSTHLSRYCAYLVAYVPELLPDDNEWCKSLYKAVKKDAVRALAGGVAASSAEEDEYNKLISLLEQGRAKHHQVLANGVELGKQLAGVQESEGQEAAWRLLAGFWSGMILYIAPSDNLKGHEDAIARGGELITFVWALLMHVGIDSRSSTTVASGV</sequence>
<reference evidence="1 2" key="1">
    <citation type="submission" date="2024-02" db="EMBL/GenBank/DDBJ databases">
        <title>High-quality chromosome-scale genome assembly of Pensacola bahiagrass (Paspalum notatum Flugge var. saurae).</title>
        <authorList>
            <person name="Vega J.M."/>
            <person name="Podio M."/>
            <person name="Orjuela J."/>
            <person name="Siena L.A."/>
            <person name="Pessino S.C."/>
            <person name="Combes M.C."/>
            <person name="Mariac C."/>
            <person name="Albertini E."/>
            <person name="Pupilli F."/>
            <person name="Ortiz J.P.A."/>
            <person name="Leblanc O."/>
        </authorList>
    </citation>
    <scope>NUCLEOTIDE SEQUENCE [LARGE SCALE GENOMIC DNA]</scope>
    <source>
        <strain evidence="1">R1</strain>
        <tissue evidence="1">Leaf</tissue>
    </source>
</reference>
<evidence type="ECO:0008006" key="3">
    <source>
        <dbReference type="Google" id="ProtNLM"/>
    </source>
</evidence>
<dbReference type="PANTHER" id="PTHR31325">
    <property type="entry name" value="OS01G0798800 PROTEIN-RELATED"/>
    <property type="match status" value="1"/>
</dbReference>
<name>A0AAQ3U1S0_PASNO</name>
<dbReference type="InterPro" id="IPR007658">
    <property type="entry name" value="DUF594"/>
</dbReference>
<evidence type="ECO:0000313" key="1">
    <source>
        <dbReference type="EMBL" id="WVZ83768.1"/>
    </source>
</evidence>
<protein>
    <recommendedName>
        <fullName evidence="3">DUF4220 domain-containing protein</fullName>
    </recommendedName>
</protein>
<proteinExistence type="predicted"/>
<dbReference type="EMBL" id="CP144751">
    <property type="protein sequence ID" value="WVZ83768.1"/>
    <property type="molecule type" value="Genomic_DNA"/>
</dbReference>
<dbReference type="AlphaFoldDB" id="A0AAQ3U1S0"/>